<reference key="1">
    <citation type="journal article" date="2014" name="Nat. Commun.">
        <title>The tobacco genome sequence and its comparison with those of tomato and potato.</title>
        <authorList>
            <person name="Sierro N."/>
            <person name="Battey J.N."/>
            <person name="Ouadi S."/>
            <person name="Bakaher N."/>
            <person name="Bovet L."/>
            <person name="Willig A."/>
            <person name="Goepfert S."/>
            <person name="Peitsch M.C."/>
            <person name="Ivanov N.V."/>
        </authorList>
    </citation>
    <scope>NUCLEOTIDE SEQUENCE [LARGE SCALE GENOMIC DNA]</scope>
    <source>
        <strain>cv. TN90</strain>
    </source>
</reference>
<dbReference type="OMA" id="ASQFECK"/>
<keyword evidence="2" id="KW-0479">Metal-binding</keyword>
<protein>
    <submittedName>
        <fullName evidence="6 7">Inorganic pyrophosphatase 3</fullName>
    </submittedName>
</protein>
<dbReference type="GO" id="GO:0046872">
    <property type="term" value="F:metal ion binding"/>
    <property type="evidence" value="ECO:0007669"/>
    <property type="project" value="UniProtKB-KW"/>
</dbReference>
<dbReference type="Gene3D" id="3.40.50.1000">
    <property type="entry name" value="HAD superfamily/HAD-like"/>
    <property type="match status" value="1"/>
</dbReference>
<dbReference type="GO" id="GO:0016791">
    <property type="term" value="F:phosphatase activity"/>
    <property type="evidence" value="ECO:0000318"/>
    <property type="project" value="GO_Central"/>
</dbReference>
<dbReference type="NCBIfam" id="TIGR01488">
    <property type="entry name" value="HAD-SF-IB"/>
    <property type="match status" value="1"/>
</dbReference>
<sequence length="306" mass="34405">MSMNFVLRTSGLARNPIARSGLTTNFMGHPIGPIYRVRVAAASEQLCGSRQLTTACLIAGKSLNMAGAKTVIIFDFDRTLIDDDSDRWVVENMGLTYLFNQLRPTLPWNALMDRMMEELHSQGKTVEQIAECLKHVPLHPQTISAIESAHALGCDLKVLSDANQFYIETILKHHGLYRCFSEIITNPTMVDAEGRLRIFPYHELASFHGCNLCPPNLCKGLVIEQIQASMSDKRKSRFIYLGDGRGDYCPTLKLDRGDHVMPRKGFPLWDRLLSNPSLLKADCHEWSNGEELASILLQLVEKVCEE</sequence>
<proteinExistence type="predicted"/>
<dbReference type="RefSeq" id="XP_016438877.1">
    <property type="nucleotide sequence ID" value="XM_016583391.1"/>
</dbReference>
<dbReference type="PANTHER" id="PTHR20889">
    <property type="entry name" value="PHOSPHATASE, ORPHAN 1, 2"/>
    <property type="match status" value="1"/>
</dbReference>
<dbReference type="PaxDb" id="4097-A0A1S3XG40"/>
<dbReference type="KEGG" id="nta:107764795"/>
<dbReference type="Proteomes" id="UP000790787">
    <property type="component" value="Chromosome 10"/>
</dbReference>
<evidence type="ECO:0000313" key="7">
    <source>
        <dbReference type="RefSeq" id="XP_016438878.1"/>
    </source>
</evidence>
<dbReference type="SUPFAM" id="SSF56784">
    <property type="entry name" value="HAD-like"/>
    <property type="match status" value="1"/>
</dbReference>
<accession>A0A1S3XG40</accession>
<evidence type="ECO:0000313" key="5">
    <source>
        <dbReference type="Proteomes" id="UP000790787"/>
    </source>
</evidence>
<keyword evidence="5" id="KW-1185">Reference proteome</keyword>
<dbReference type="AlphaFoldDB" id="A0A1S3XG40"/>
<keyword evidence="4" id="KW-0460">Magnesium</keyword>
<dbReference type="InterPro" id="IPR016965">
    <property type="entry name" value="Pase_PHOSPHO-typ"/>
</dbReference>
<gene>
    <name evidence="6 7 8" type="primary">LOC107764795</name>
</gene>
<organism evidence="8">
    <name type="scientific">Nicotiana tabacum</name>
    <name type="common">Common tobacco</name>
    <dbReference type="NCBI Taxonomy" id="4097"/>
    <lineage>
        <taxon>Eukaryota</taxon>
        <taxon>Viridiplantae</taxon>
        <taxon>Streptophyta</taxon>
        <taxon>Embryophyta</taxon>
        <taxon>Tracheophyta</taxon>
        <taxon>Spermatophyta</taxon>
        <taxon>Magnoliopsida</taxon>
        <taxon>eudicotyledons</taxon>
        <taxon>Gunneridae</taxon>
        <taxon>Pentapetalae</taxon>
        <taxon>asterids</taxon>
        <taxon>lamiids</taxon>
        <taxon>Solanales</taxon>
        <taxon>Solanaceae</taxon>
        <taxon>Nicotianoideae</taxon>
        <taxon>Nicotianeae</taxon>
        <taxon>Nicotiana</taxon>
    </lineage>
</organism>
<dbReference type="InterPro" id="IPR006384">
    <property type="entry name" value="HAD_hydro_PyrdxlP_Pase-like"/>
</dbReference>
<evidence type="ECO:0000256" key="4">
    <source>
        <dbReference type="ARBA" id="ARBA00022842"/>
    </source>
</evidence>
<keyword evidence="3" id="KW-0378">Hydrolase</keyword>
<evidence type="ECO:0000256" key="2">
    <source>
        <dbReference type="ARBA" id="ARBA00022723"/>
    </source>
</evidence>
<evidence type="ECO:0000256" key="1">
    <source>
        <dbReference type="ARBA" id="ARBA00001946"/>
    </source>
</evidence>
<evidence type="ECO:0000313" key="8">
    <source>
        <dbReference type="RefSeq" id="XP_016438880.1"/>
    </source>
</evidence>
<dbReference type="GeneID" id="107764795"/>
<dbReference type="RefSeq" id="XP_016438880.1">
    <property type="nucleotide sequence ID" value="XM_016583394.1"/>
</dbReference>
<reference evidence="6 7" key="2">
    <citation type="submission" date="2025-04" db="UniProtKB">
        <authorList>
            <consortium name="RefSeq"/>
        </authorList>
    </citation>
    <scope>IDENTIFICATION</scope>
</reference>
<comment type="cofactor">
    <cofactor evidence="1">
        <name>Mg(2+)</name>
        <dbReference type="ChEBI" id="CHEBI:18420"/>
    </cofactor>
</comment>
<evidence type="ECO:0000256" key="3">
    <source>
        <dbReference type="ARBA" id="ARBA00022801"/>
    </source>
</evidence>
<dbReference type="RefSeq" id="XP_016438878.1">
    <property type="nucleotide sequence ID" value="XM_016583392.1"/>
</dbReference>
<dbReference type="OrthoDB" id="10267182at2759"/>
<dbReference type="InterPro" id="IPR036412">
    <property type="entry name" value="HAD-like_sf"/>
</dbReference>
<dbReference type="NCBIfam" id="TIGR01489">
    <property type="entry name" value="DKMTPPase-SF"/>
    <property type="match status" value="1"/>
</dbReference>
<dbReference type="Pfam" id="PF06888">
    <property type="entry name" value="Put_Phosphatase"/>
    <property type="match status" value="1"/>
</dbReference>
<evidence type="ECO:0000313" key="6">
    <source>
        <dbReference type="RefSeq" id="XP_016438877.1"/>
    </source>
</evidence>
<dbReference type="PANTHER" id="PTHR20889:SF19">
    <property type="entry name" value="THIAMINE PHOSPHATE PHOSPHATASE-LIKE PROTEIN"/>
    <property type="match status" value="1"/>
</dbReference>
<dbReference type="STRING" id="4097.A0A1S3XG40"/>
<name>A0A1S3XG40_TOBAC</name>
<dbReference type="InterPro" id="IPR023214">
    <property type="entry name" value="HAD_sf"/>
</dbReference>